<gene>
    <name evidence="1" type="ORF">PVAND_015783</name>
</gene>
<evidence type="ECO:0000313" key="2">
    <source>
        <dbReference type="Proteomes" id="UP001107558"/>
    </source>
</evidence>
<accession>A0A9J6BE53</accession>
<evidence type="ECO:0000313" key="1">
    <source>
        <dbReference type="EMBL" id="KAG5667814.1"/>
    </source>
</evidence>
<sequence>MISLVNKQIFPRITKQAAQTCHQRQFWWWVNMMFNRVDNERIKALGYDRCTAEWLLRNGSCVKILNVKEPLCDYNLLPPENAKFFVQEILAENAGISHIGFPHIKGCMKLEKIVLNSCGYIEDEALQLLHLRKETLKHLELINCKNLTEVGLRSLKNLNLTTLVIKNVPYVKDIATIENELKESLKNCKIQIEK</sequence>
<protein>
    <recommendedName>
        <fullName evidence="3">Mitochondrial ATP synthase regulatory component factor B</fullName>
    </recommendedName>
</protein>
<keyword evidence="2" id="KW-1185">Reference proteome</keyword>
<evidence type="ECO:0008006" key="3">
    <source>
        <dbReference type="Google" id="ProtNLM"/>
    </source>
</evidence>
<dbReference type="OrthoDB" id="5859291at2759"/>
<reference evidence="1" key="1">
    <citation type="submission" date="2021-03" db="EMBL/GenBank/DDBJ databases">
        <title>Chromosome level genome of the anhydrobiotic midge Polypedilum vanderplanki.</title>
        <authorList>
            <person name="Yoshida Y."/>
            <person name="Kikawada T."/>
            <person name="Gusev O."/>
        </authorList>
    </citation>
    <scope>NUCLEOTIDE SEQUENCE</scope>
    <source>
        <strain evidence="1">NIAS01</strain>
        <tissue evidence="1">Whole body or cell culture</tissue>
    </source>
</reference>
<proteinExistence type="predicted"/>
<name>A0A9J6BE53_POLVA</name>
<dbReference type="EMBL" id="JADBJN010000004">
    <property type="protein sequence ID" value="KAG5667814.1"/>
    <property type="molecule type" value="Genomic_DNA"/>
</dbReference>
<organism evidence="1 2">
    <name type="scientific">Polypedilum vanderplanki</name>
    <name type="common">Sleeping chironomid midge</name>
    <dbReference type="NCBI Taxonomy" id="319348"/>
    <lineage>
        <taxon>Eukaryota</taxon>
        <taxon>Metazoa</taxon>
        <taxon>Ecdysozoa</taxon>
        <taxon>Arthropoda</taxon>
        <taxon>Hexapoda</taxon>
        <taxon>Insecta</taxon>
        <taxon>Pterygota</taxon>
        <taxon>Neoptera</taxon>
        <taxon>Endopterygota</taxon>
        <taxon>Diptera</taxon>
        <taxon>Nematocera</taxon>
        <taxon>Chironomoidea</taxon>
        <taxon>Chironomidae</taxon>
        <taxon>Chironominae</taxon>
        <taxon>Polypedilum</taxon>
        <taxon>Polypedilum</taxon>
    </lineage>
</organism>
<dbReference type="AlphaFoldDB" id="A0A9J6BE53"/>
<dbReference type="Proteomes" id="UP001107558">
    <property type="component" value="Chromosome 4"/>
</dbReference>
<dbReference type="Gene3D" id="3.80.10.10">
    <property type="entry name" value="Ribonuclease Inhibitor"/>
    <property type="match status" value="1"/>
</dbReference>
<dbReference type="SUPFAM" id="SSF52047">
    <property type="entry name" value="RNI-like"/>
    <property type="match status" value="1"/>
</dbReference>
<comment type="caution">
    <text evidence="1">The sequence shown here is derived from an EMBL/GenBank/DDBJ whole genome shotgun (WGS) entry which is preliminary data.</text>
</comment>
<dbReference type="InterPro" id="IPR032675">
    <property type="entry name" value="LRR_dom_sf"/>
</dbReference>